<dbReference type="AlphaFoldDB" id="A0A0V0RKE7"/>
<reference evidence="1 2" key="1">
    <citation type="submission" date="2015-01" db="EMBL/GenBank/DDBJ databases">
        <title>Evolution of Trichinella species and genotypes.</title>
        <authorList>
            <person name="Korhonen P.K."/>
            <person name="Edoardo P."/>
            <person name="Giuseppe L.R."/>
            <person name="Gasser R.B."/>
        </authorList>
    </citation>
    <scope>NUCLEOTIDE SEQUENCE [LARGE SCALE GENOMIC DNA]</scope>
    <source>
        <strain evidence="1">ISS37</strain>
    </source>
</reference>
<name>A0A0V0RKE7_9BILA</name>
<protein>
    <submittedName>
        <fullName evidence="1">Uncharacterized protein</fullName>
    </submittedName>
</protein>
<dbReference type="PANTHER" id="PTHR36944:SF4">
    <property type="entry name" value="CPG4 DOMAIN-CONTAINING PROTEIN"/>
    <property type="match status" value="1"/>
</dbReference>
<dbReference type="Proteomes" id="UP000054630">
    <property type="component" value="Unassembled WGS sequence"/>
</dbReference>
<evidence type="ECO:0000313" key="2">
    <source>
        <dbReference type="Proteomes" id="UP000054630"/>
    </source>
</evidence>
<sequence length="374" mass="43076">MLPESNRGKFEGNYHLQKSPAIEGDMKQFDCNKKDIFSKICFTSVFYLLISVQHLSIHTGNTFYKHVIQQLTNNDIKISIDRMPKFIVTGDICLLTCLQKFAEKMNPENSNSSPSSSSEYAAVNVTSIQSTKDPENLQPNLRYVCRVFTSFKSCTNSCSSPVALNVLQNGFVGFNFICIERREEFFEYAPCLEEKEALISRMCKNELRLSELAFHSLQHMMNSKSTHRETILLDFCRNTSLIVMCVLPATRAECGYVSANLMREFIALTFRNIYEFLETFPNVNTADHNSCYLLMRLLTTFDLNGQVLPTGLEEQATPINVWTHFHTEYDWLTVATLLVNRYESSSTELYHQILFEAILLMRMCMNKLVFVDFH</sequence>
<dbReference type="PANTHER" id="PTHR36944">
    <property type="entry name" value="PROTEIN CBG02791-RELATED"/>
    <property type="match status" value="1"/>
</dbReference>
<organism evidence="1 2">
    <name type="scientific">Trichinella nelsoni</name>
    <dbReference type="NCBI Taxonomy" id="6336"/>
    <lineage>
        <taxon>Eukaryota</taxon>
        <taxon>Metazoa</taxon>
        <taxon>Ecdysozoa</taxon>
        <taxon>Nematoda</taxon>
        <taxon>Enoplea</taxon>
        <taxon>Dorylaimia</taxon>
        <taxon>Trichinellida</taxon>
        <taxon>Trichinellidae</taxon>
        <taxon>Trichinella</taxon>
    </lineage>
</organism>
<keyword evidence="2" id="KW-1185">Reference proteome</keyword>
<evidence type="ECO:0000313" key="1">
    <source>
        <dbReference type="EMBL" id="KRX14871.1"/>
    </source>
</evidence>
<comment type="caution">
    <text evidence="1">The sequence shown here is derived from an EMBL/GenBank/DDBJ whole genome shotgun (WGS) entry which is preliminary data.</text>
</comment>
<proteinExistence type="predicted"/>
<dbReference type="EMBL" id="JYDL01000147">
    <property type="protein sequence ID" value="KRX14871.1"/>
    <property type="molecule type" value="Genomic_DNA"/>
</dbReference>
<gene>
    <name evidence="1" type="ORF">T07_5893</name>
</gene>
<accession>A0A0V0RKE7</accession>
<dbReference type="OrthoDB" id="5919340at2759"/>